<dbReference type="Proteomes" id="UP000199092">
    <property type="component" value="Chromosome I"/>
</dbReference>
<keyword evidence="2" id="KW-0812">Transmembrane</keyword>
<dbReference type="InterPro" id="IPR016566">
    <property type="entry name" value="UCP010219"/>
</dbReference>
<feature type="region of interest" description="Disordered" evidence="1">
    <location>
        <begin position="226"/>
        <end position="251"/>
    </location>
</feature>
<proteinExistence type="predicted"/>
<sequence>MAEPARADDPTAPRAGPDAPPPHRYVEELVRAELGRTLGGARGMVESALPFVAFTVAWVLTRQLYPSLAAAAAVAAVGAVVRLVQRQSVRFVLQAVVPTAIAALVASRTGRAEDVFLPGILYNGALAVVSVLTIAVRRPLLGFLVGAALDDPTGWVRDRGLVTLSSRLTAVLTVPYLLRFVVQLPLFLAGQVVWLGVAKVVLGWPLLVAALAVMGLLLSRGRTPVDPDAPRAGGPGGPPPGPVGHGPGVGG</sequence>
<evidence type="ECO:0000256" key="1">
    <source>
        <dbReference type="SAM" id="MobiDB-lite"/>
    </source>
</evidence>
<dbReference type="AlphaFoldDB" id="A0A1H1S2H9"/>
<keyword evidence="2" id="KW-1133">Transmembrane helix</keyword>
<dbReference type="STRING" id="546871.SAMN04488543_1701"/>
<accession>A0A1H1S2H9</accession>
<keyword evidence="2" id="KW-0472">Membrane</keyword>
<dbReference type="RefSeq" id="WP_231930451.1">
    <property type="nucleotide sequence ID" value="NZ_LT629749.1"/>
</dbReference>
<dbReference type="EMBL" id="LT629749">
    <property type="protein sequence ID" value="SDS42038.1"/>
    <property type="molecule type" value="Genomic_DNA"/>
</dbReference>
<dbReference type="Pfam" id="PF11361">
    <property type="entry name" value="DUF3159"/>
    <property type="match status" value="1"/>
</dbReference>
<organism evidence="3 4">
    <name type="scientific">Friedmanniella luteola</name>
    <dbReference type="NCBI Taxonomy" id="546871"/>
    <lineage>
        <taxon>Bacteria</taxon>
        <taxon>Bacillati</taxon>
        <taxon>Actinomycetota</taxon>
        <taxon>Actinomycetes</taxon>
        <taxon>Propionibacteriales</taxon>
        <taxon>Nocardioidaceae</taxon>
        <taxon>Friedmanniella</taxon>
    </lineage>
</organism>
<evidence type="ECO:0000256" key="2">
    <source>
        <dbReference type="SAM" id="Phobius"/>
    </source>
</evidence>
<feature type="compositionally biased region" description="Basic and acidic residues" evidence="1">
    <location>
        <begin position="1"/>
        <end position="11"/>
    </location>
</feature>
<evidence type="ECO:0008006" key="5">
    <source>
        <dbReference type="Google" id="ProtNLM"/>
    </source>
</evidence>
<gene>
    <name evidence="3" type="ORF">SAMN04488543_1701</name>
</gene>
<feature type="transmembrane region" description="Helical" evidence="2">
    <location>
        <begin position="115"/>
        <end position="136"/>
    </location>
</feature>
<feature type="transmembrane region" description="Helical" evidence="2">
    <location>
        <begin position="176"/>
        <end position="195"/>
    </location>
</feature>
<feature type="region of interest" description="Disordered" evidence="1">
    <location>
        <begin position="1"/>
        <end position="23"/>
    </location>
</feature>
<evidence type="ECO:0000313" key="4">
    <source>
        <dbReference type="Proteomes" id="UP000199092"/>
    </source>
</evidence>
<evidence type="ECO:0000313" key="3">
    <source>
        <dbReference type="EMBL" id="SDS42038.1"/>
    </source>
</evidence>
<feature type="transmembrane region" description="Helical" evidence="2">
    <location>
        <begin position="64"/>
        <end position="84"/>
    </location>
</feature>
<feature type="transmembrane region" description="Helical" evidence="2">
    <location>
        <begin position="91"/>
        <end position="109"/>
    </location>
</feature>
<reference evidence="3 4" key="1">
    <citation type="submission" date="2016-10" db="EMBL/GenBank/DDBJ databases">
        <authorList>
            <person name="de Groot N.N."/>
        </authorList>
    </citation>
    <scope>NUCLEOTIDE SEQUENCE [LARGE SCALE GENOMIC DNA]</scope>
    <source>
        <strain evidence="3 4">DSM 21741</strain>
    </source>
</reference>
<feature type="transmembrane region" description="Helical" evidence="2">
    <location>
        <begin position="201"/>
        <end position="218"/>
    </location>
</feature>
<name>A0A1H1S2H9_9ACTN</name>
<keyword evidence="4" id="KW-1185">Reference proteome</keyword>
<protein>
    <recommendedName>
        <fullName evidence="5">Intracellular septation protein A</fullName>
    </recommendedName>
</protein>